<feature type="compositionally biased region" description="Basic and acidic residues" evidence="1">
    <location>
        <begin position="117"/>
        <end position="147"/>
    </location>
</feature>
<evidence type="ECO:0000256" key="1">
    <source>
        <dbReference type="SAM" id="MobiDB-lite"/>
    </source>
</evidence>
<gene>
    <name evidence="2" type="ORF">JTE90_022840</name>
</gene>
<organism evidence="2 3">
    <name type="scientific">Oedothorax gibbosus</name>
    <dbReference type="NCBI Taxonomy" id="931172"/>
    <lineage>
        <taxon>Eukaryota</taxon>
        <taxon>Metazoa</taxon>
        <taxon>Ecdysozoa</taxon>
        <taxon>Arthropoda</taxon>
        <taxon>Chelicerata</taxon>
        <taxon>Arachnida</taxon>
        <taxon>Araneae</taxon>
        <taxon>Araneomorphae</taxon>
        <taxon>Entelegynae</taxon>
        <taxon>Araneoidea</taxon>
        <taxon>Linyphiidae</taxon>
        <taxon>Erigoninae</taxon>
        <taxon>Oedothorax</taxon>
    </lineage>
</organism>
<proteinExistence type="predicted"/>
<dbReference type="PANTHER" id="PTHR10773">
    <property type="entry name" value="DNA-DIRECTED RNA POLYMERASES I, II, AND III SUBUNIT RPABC2"/>
    <property type="match status" value="1"/>
</dbReference>
<reference evidence="2 3" key="1">
    <citation type="journal article" date="2022" name="Nat. Ecol. Evol.">
        <title>A masculinizing supergene underlies an exaggerated male reproductive morph in a spider.</title>
        <authorList>
            <person name="Hendrickx F."/>
            <person name="De Corte Z."/>
            <person name="Sonet G."/>
            <person name="Van Belleghem S.M."/>
            <person name="Kostlbacher S."/>
            <person name="Vangestel C."/>
        </authorList>
    </citation>
    <scope>NUCLEOTIDE SEQUENCE [LARGE SCALE GENOMIC DNA]</scope>
    <source>
        <strain evidence="2">W744_W776</strain>
    </source>
</reference>
<evidence type="ECO:0000313" key="2">
    <source>
        <dbReference type="EMBL" id="KAG8173045.1"/>
    </source>
</evidence>
<dbReference type="AlphaFoldDB" id="A0AAV6TNW0"/>
<name>A0AAV6TNW0_9ARAC</name>
<comment type="caution">
    <text evidence="2">The sequence shown here is derived from an EMBL/GenBank/DDBJ whole genome shotgun (WGS) entry which is preliminary data.</text>
</comment>
<sequence length="153" mass="17934">MIEDLRGSKSGGLNKIPDNKMKKVMDHINSFPRYISHYCRRDTQSHYLGAELNLQKIYNLYENTMKENELPVSFSTYKKHFYANFNLRFQKPKKDTCLKCDKFNAQIKGLTGEVADSLREEHSNHTQKAETLRDQMKKDLESAKENPELETNI</sequence>
<dbReference type="PANTHER" id="PTHR10773:SF19">
    <property type="match status" value="1"/>
</dbReference>
<feature type="region of interest" description="Disordered" evidence="1">
    <location>
        <begin position="117"/>
        <end position="153"/>
    </location>
</feature>
<dbReference type="Proteomes" id="UP000827092">
    <property type="component" value="Unassembled WGS sequence"/>
</dbReference>
<keyword evidence="3" id="KW-1185">Reference proteome</keyword>
<protein>
    <submittedName>
        <fullName evidence="2">Uncharacterized protein</fullName>
    </submittedName>
</protein>
<accession>A0AAV6TNW0</accession>
<evidence type="ECO:0000313" key="3">
    <source>
        <dbReference type="Proteomes" id="UP000827092"/>
    </source>
</evidence>
<dbReference type="EMBL" id="JAFNEN010002117">
    <property type="protein sequence ID" value="KAG8173045.1"/>
    <property type="molecule type" value="Genomic_DNA"/>
</dbReference>